<evidence type="ECO:0008006" key="4">
    <source>
        <dbReference type="Google" id="ProtNLM"/>
    </source>
</evidence>
<feature type="region of interest" description="Disordered" evidence="1">
    <location>
        <begin position="180"/>
        <end position="283"/>
    </location>
</feature>
<keyword evidence="3" id="KW-1185">Reference proteome</keyword>
<dbReference type="Proteomes" id="UP000316603">
    <property type="component" value="Unassembled WGS sequence"/>
</dbReference>
<accession>A0A561TMM6</accession>
<reference evidence="2 3" key="1">
    <citation type="submission" date="2019-06" db="EMBL/GenBank/DDBJ databases">
        <title>Sequencing the genomes of 1000 actinobacteria strains.</title>
        <authorList>
            <person name="Klenk H.-P."/>
        </authorList>
    </citation>
    <scope>NUCLEOTIDE SEQUENCE [LARGE SCALE GENOMIC DNA]</scope>
    <source>
        <strain evidence="2 3">DSM 41695</strain>
    </source>
</reference>
<evidence type="ECO:0000313" key="2">
    <source>
        <dbReference type="EMBL" id="TWF88409.1"/>
    </source>
</evidence>
<feature type="compositionally biased region" description="Acidic residues" evidence="1">
    <location>
        <begin position="274"/>
        <end position="283"/>
    </location>
</feature>
<dbReference type="EMBL" id="VIWV01000001">
    <property type="protein sequence ID" value="TWF88409.1"/>
    <property type="molecule type" value="Genomic_DNA"/>
</dbReference>
<evidence type="ECO:0000313" key="3">
    <source>
        <dbReference type="Proteomes" id="UP000316603"/>
    </source>
</evidence>
<gene>
    <name evidence="2" type="ORF">FHX78_115430</name>
</gene>
<name>A0A561TMM6_9ACTN</name>
<organism evidence="2 3">
    <name type="scientific">Streptomyces capillispiralis</name>
    <dbReference type="NCBI Taxonomy" id="68182"/>
    <lineage>
        <taxon>Bacteria</taxon>
        <taxon>Bacillati</taxon>
        <taxon>Actinomycetota</taxon>
        <taxon>Actinomycetes</taxon>
        <taxon>Kitasatosporales</taxon>
        <taxon>Streptomycetaceae</taxon>
        <taxon>Streptomyces</taxon>
    </lineage>
</organism>
<comment type="caution">
    <text evidence="2">The sequence shown here is derived from an EMBL/GenBank/DDBJ whole genome shotgun (WGS) entry which is preliminary data.</text>
</comment>
<sequence length="368" mass="35242">MGLGRFLPLGEARDGAWIAERAVEAVLRGAAVRGVPGVRLGRLRIGPAGPEEADEPVVPPPPSALPPGPLRLTAEFAATAAQPLPVTASLLRTALAQAAAERIGLTVTEVDLRATELLEAGTEGAEPPGAPGAPPAGAEAPGAGAVGAGAPGARAVGAGAPGARAVGAGAPGARAVGAGAPGAGAGGEPSGARAAGGADAEDAEPPGAPAVGTGAPGAGLPDSRAAGAEPSAEAGTEPPSAQAPGPRAADTEPPDARAAGAGLPDARGVAAGEGADEAGAEFEESEVGRVAGVVLGVPGVSRLTGTLGRPVHLSERRGAYALPRRHAQVDLAVRADTRPLEVARAVRSAVAAALPDRPTVAVLVTALD</sequence>
<feature type="compositionally biased region" description="Gly residues" evidence="1">
    <location>
        <begin position="180"/>
        <end position="189"/>
    </location>
</feature>
<evidence type="ECO:0000256" key="1">
    <source>
        <dbReference type="SAM" id="MobiDB-lite"/>
    </source>
</evidence>
<proteinExistence type="predicted"/>
<dbReference type="AlphaFoldDB" id="A0A561TMM6"/>
<feature type="compositionally biased region" description="Low complexity" evidence="1">
    <location>
        <begin position="209"/>
        <end position="221"/>
    </location>
</feature>
<protein>
    <recommendedName>
        <fullName evidence="4">Nucleopolyhedrovirus P10 family protein</fullName>
    </recommendedName>
</protein>
<feature type="region of interest" description="Disordered" evidence="1">
    <location>
        <begin position="121"/>
        <end position="145"/>
    </location>
</feature>